<dbReference type="EMBL" id="JAINUG010000126">
    <property type="protein sequence ID" value="KAJ8394418.1"/>
    <property type="molecule type" value="Genomic_DNA"/>
</dbReference>
<comment type="caution">
    <text evidence="1">The sequence shown here is derived from an EMBL/GenBank/DDBJ whole genome shotgun (WGS) entry which is preliminary data.</text>
</comment>
<evidence type="ECO:0000313" key="2">
    <source>
        <dbReference type="Proteomes" id="UP001221898"/>
    </source>
</evidence>
<proteinExistence type="predicted"/>
<evidence type="ECO:0000313" key="1">
    <source>
        <dbReference type="EMBL" id="KAJ8394418.1"/>
    </source>
</evidence>
<accession>A0AAD7S1Y2</accession>
<dbReference type="Proteomes" id="UP001221898">
    <property type="component" value="Unassembled WGS sequence"/>
</dbReference>
<organism evidence="1 2">
    <name type="scientific">Aldrovandia affinis</name>
    <dbReference type="NCBI Taxonomy" id="143900"/>
    <lineage>
        <taxon>Eukaryota</taxon>
        <taxon>Metazoa</taxon>
        <taxon>Chordata</taxon>
        <taxon>Craniata</taxon>
        <taxon>Vertebrata</taxon>
        <taxon>Euteleostomi</taxon>
        <taxon>Actinopterygii</taxon>
        <taxon>Neopterygii</taxon>
        <taxon>Teleostei</taxon>
        <taxon>Notacanthiformes</taxon>
        <taxon>Halosauridae</taxon>
        <taxon>Aldrovandia</taxon>
    </lineage>
</organism>
<dbReference type="AlphaFoldDB" id="A0AAD7S1Y2"/>
<sequence>MHVSETQVSPVFCDCCCVEVVLYLCIPTVSLGTVFYRCDRIISLFRDSNRLLLPAALGPPAHDESPHRAAVMSACCTFPRVAPVWAVCTSPGDWSGKHRLTTPYPITWAS</sequence>
<protein>
    <submittedName>
        <fullName evidence="1">Uncharacterized protein</fullName>
    </submittedName>
</protein>
<gene>
    <name evidence="1" type="ORF">AAFF_G00046290</name>
</gene>
<name>A0AAD7S1Y2_9TELE</name>
<keyword evidence="2" id="KW-1185">Reference proteome</keyword>
<reference evidence="1" key="1">
    <citation type="journal article" date="2023" name="Science">
        <title>Genome structures resolve the early diversification of teleost fishes.</title>
        <authorList>
            <person name="Parey E."/>
            <person name="Louis A."/>
            <person name="Montfort J."/>
            <person name="Bouchez O."/>
            <person name="Roques C."/>
            <person name="Iampietro C."/>
            <person name="Lluch J."/>
            <person name="Castinel A."/>
            <person name="Donnadieu C."/>
            <person name="Desvignes T."/>
            <person name="Floi Bucao C."/>
            <person name="Jouanno E."/>
            <person name="Wen M."/>
            <person name="Mejri S."/>
            <person name="Dirks R."/>
            <person name="Jansen H."/>
            <person name="Henkel C."/>
            <person name="Chen W.J."/>
            <person name="Zahm M."/>
            <person name="Cabau C."/>
            <person name="Klopp C."/>
            <person name="Thompson A.W."/>
            <person name="Robinson-Rechavi M."/>
            <person name="Braasch I."/>
            <person name="Lecointre G."/>
            <person name="Bobe J."/>
            <person name="Postlethwait J.H."/>
            <person name="Berthelot C."/>
            <person name="Roest Crollius H."/>
            <person name="Guiguen Y."/>
        </authorList>
    </citation>
    <scope>NUCLEOTIDE SEQUENCE</scope>
    <source>
        <strain evidence="1">NC1722</strain>
    </source>
</reference>